<reference evidence="2 3" key="1">
    <citation type="submission" date="2019-02" db="EMBL/GenBank/DDBJ databases">
        <title>Genomic Encyclopedia of Type Strains, Phase IV (KMG-IV): sequencing the most valuable type-strain genomes for metagenomic binning, comparative biology and taxonomic classification.</title>
        <authorList>
            <person name="Goeker M."/>
        </authorList>
    </citation>
    <scope>NUCLEOTIDE SEQUENCE [LARGE SCALE GENOMIC DNA]</scope>
    <source>
        <strain evidence="2 3">DSM 17196</strain>
    </source>
</reference>
<feature type="domain" description="AB hydrolase-1" evidence="1">
    <location>
        <begin position="88"/>
        <end position="214"/>
    </location>
</feature>
<gene>
    <name evidence="2" type="ORF">EV197_2357</name>
</gene>
<dbReference type="InterPro" id="IPR029058">
    <property type="entry name" value="AB_hydrolase_fold"/>
</dbReference>
<dbReference type="Proteomes" id="UP000292262">
    <property type="component" value="Unassembled WGS sequence"/>
</dbReference>
<evidence type="ECO:0000259" key="1">
    <source>
        <dbReference type="Pfam" id="PF00561"/>
    </source>
</evidence>
<comment type="caution">
    <text evidence="2">The sequence shown here is derived from an EMBL/GenBank/DDBJ whole genome shotgun (WGS) entry which is preliminary data.</text>
</comment>
<dbReference type="AlphaFoldDB" id="A0A4Q7P1P4"/>
<proteinExistence type="predicted"/>
<dbReference type="Gene3D" id="3.40.50.1820">
    <property type="entry name" value="alpha/beta hydrolase"/>
    <property type="match status" value="1"/>
</dbReference>
<accession>A0A4Q7P1P4</accession>
<dbReference type="EMBL" id="SGXE01000002">
    <property type="protein sequence ID" value="RZS93776.1"/>
    <property type="molecule type" value="Genomic_DNA"/>
</dbReference>
<dbReference type="OrthoDB" id="9785847at2"/>
<name>A0A4Q7P1P4_9FLAO</name>
<dbReference type="SUPFAM" id="SSF53474">
    <property type="entry name" value="alpha/beta-Hydrolases"/>
    <property type="match status" value="1"/>
</dbReference>
<dbReference type="RefSeq" id="WP_130286886.1">
    <property type="nucleotide sequence ID" value="NZ_SGXE01000002.1"/>
</dbReference>
<organism evidence="2 3">
    <name type="scientific">Aquimarina brevivitae</name>
    <dbReference type="NCBI Taxonomy" id="323412"/>
    <lineage>
        <taxon>Bacteria</taxon>
        <taxon>Pseudomonadati</taxon>
        <taxon>Bacteroidota</taxon>
        <taxon>Flavobacteriia</taxon>
        <taxon>Flavobacteriales</taxon>
        <taxon>Flavobacteriaceae</taxon>
        <taxon>Aquimarina</taxon>
    </lineage>
</organism>
<keyword evidence="3" id="KW-1185">Reference proteome</keyword>
<sequence length="290" mass="32439">MNQLDKDTLPVQSLLIPQWIIKTGKLLNFISPFLASRFAARIFLTPFSYEMPKRERTMYEKSEKEKVLVPRINREVIVYKYGTSDKKILLAHGWSGSGTQLSKIADQLLANGYSTISFDAPAHGRSPGKWSMMPHFIETIHYLEELYGPFEAAIGHSLGGMSLLRATKDGLSIKKLVIIGTANSVTEIVKDFISNIQLSQKVGKLMKNYFDTKFGEDLDSYSGALSAKQVKVPTLVVHDKDDVDVHYSCAEQIHQSLPDSDLFLTTTLGHRKILGDAQVITKVVNFLTKS</sequence>
<dbReference type="PANTHER" id="PTHR43689:SF8">
    <property type="entry name" value="ALPHA_BETA-HYDROLASES SUPERFAMILY PROTEIN"/>
    <property type="match status" value="1"/>
</dbReference>
<dbReference type="GO" id="GO:0016787">
    <property type="term" value="F:hydrolase activity"/>
    <property type="evidence" value="ECO:0007669"/>
    <property type="project" value="UniProtKB-KW"/>
</dbReference>
<protein>
    <submittedName>
        <fullName evidence="2">Alpha/beta hydrolase family protein</fullName>
    </submittedName>
</protein>
<dbReference type="Pfam" id="PF00561">
    <property type="entry name" value="Abhydrolase_1"/>
    <property type="match status" value="1"/>
</dbReference>
<evidence type="ECO:0000313" key="2">
    <source>
        <dbReference type="EMBL" id="RZS93776.1"/>
    </source>
</evidence>
<dbReference type="PANTHER" id="PTHR43689">
    <property type="entry name" value="HYDROLASE"/>
    <property type="match status" value="1"/>
</dbReference>
<keyword evidence="2" id="KW-0378">Hydrolase</keyword>
<evidence type="ECO:0000313" key="3">
    <source>
        <dbReference type="Proteomes" id="UP000292262"/>
    </source>
</evidence>
<dbReference type="InterPro" id="IPR000073">
    <property type="entry name" value="AB_hydrolase_1"/>
</dbReference>